<dbReference type="GO" id="GO:0030286">
    <property type="term" value="C:dynein complex"/>
    <property type="evidence" value="ECO:0007669"/>
    <property type="project" value="InterPro"/>
</dbReference>
<dbReference type="Gene3D" id="3.40.50.300">
    <property type="entry name" value="P-loop containing nucleotide triphosphate hydrolases"/>
    <property type="match status" value="1"/>
</dbReference>
<dbReference type="GO" id="GO:0051959">
    <property type="term" value="F:dynein light intermediate chain binding"/>
    <property type="evidence" value="ECO:0007669"/>
    <property type="project" value="InterPro"/>
</dbReference>
<sequence length="194" mass="21973">MDYQSIGNIYKGLSQTGAWGCFDEFNRISVEVLSVVAVQVKTIQDAIRDKKQRFNFMGTDISLNPVVGLFITMNPGYAGRTELPENLKALFRPCAMVVPDIEMICEIMLVTSGFKDGKLLSCKFITLYNLCKELLSKQHHYDWGLRAVKSVLVVAGALRRADPNRPEREVLMRALRDFNIPKIVHDDLPIFMVC</sequence>
<dbReference type="InterPro" id="IPR035699">
    <property type="entry name" value="AAA_6"/>
</dbReference>
<name>A0A820IN01_9BILA</name>
<dbReference type="Gene3D" id="1.10.8.710">
    <property type="match status" value="1"/>
</dbReference>
<dbReference type="GO" id="GO:0007018">
    <property type="term" value="P:microtubule-based movement"/>
    <property type="evidence" value="ECO:0007669"/>
    <property type="project" value="InterPro"/>
</dbReference>
<dbReference type="EMBL" id="CAJOAZ010017072">
    <property type="protein sequence ID" value="CAF4311569.1"/>
    <property type="molecule type" value="Genomic_DNA"/>
</dbReference>
<dbReference type="InterPro" id="IPR027417">
    <property type="entry name" value="P-loop_NTPase"/>
</dbReference>
<gene>
    <name evidence="2" type="ORF">OXD698_LOCUS46664</name>
</gene>
<evidence type="ECO:0000313" key="2">
    <source>
        <dbReference type="EMBL" id="CAF4311569.1"/>
    </source>
</evidence>
<evidence type="ECO:0000259" key="1">
    <source>
        <dbReference type="Pfam" id="PF12774"/>
    </source>
</evidence>
<dbReference type="PANTHER" id="PTHR45703:SF8">
    <property type="entry name" value="DYNEINS HEAVY CHAIN"/>
    <property type="match status" value="1"/>
</dbReference>
<dbReference type="Pfam" id="PF12774">
    <property type="entry name" value="AAA_6"/>
    <property type="match status" value="1"/>
</dbReference>
<dbReference type="PANTHER" id="PTHR45703">
    <property type="entry name" value="DYNEIN HEAVY CHAIN"/>
    <property type="match status" value="1"/>
</dbReference>
<dbReference type="AlphaFoldDB" id="A0A820IN01"/>
<feature type="domain" description="Dynein heavy chain hydrolytic ATP-binding dynein motor region" evidence="1">
    <location>
        <begin position="1"/>
        <end position="192"/>
    </location>
</feature>
<organism evidence="2 3">
    <name type="scientific">Adineta steineri</name>
    <dbReference type="NCBI Taxonomy" id="433720"/>
    <lineage>
        <taxon>Eukaryota</taxon>
        <taxon>Metazoa</taxon>
        <taxon>Spiralia</taxon>
        <taxon>Gnathifera</taxon>
        <taxon>Rotifera</taxon>
        <taxon>Eurotatoria</taxon>
        <taxon>Bdelloidea</taxon>
        <taxon>Adinetida</taxon>
        <taxon>Adinetidae</taxon>
        <taxon>Adineta</taxon>
    </lineage>
</organism>
<protein>
    <recommendedName>
        <fullName evidence="1">Dynein heavy chain hydrolytic ATP-binding dynein motor region domain-containing protein</fullName>
    </recommendedName>
</protein>
<comment type="caution">
    <text evidence="2">The sequence shown here is derived from an EMBL/GenBank/DDBJ whole genome shotgun (WGS) entry which is preliminary data.</text>
</comment>
<dbReference type="InterPro" id="IPR043157">
    <property type="entry name" value="Dynein_AAA1S"/>
</dbReference>
<dbReference type="FunFam" id="1.10.8.710:FF:000007">
    <property type="entry name" value="Putative dynein heavy chain"/>
    <property type="match status" value="1"/>
</dbReference>
<reference evidence="2" key="1">
    <citation type="submission" date="2021-02" db="EMBL/GenBank/DDBJ databases">
        <authorList>
            <person name="Nowell W R."/>
        </authorList>
    </citation>
    <scope>NUCLEOTIDE SEQUENCE</scope>
</reference>
<dbReference type="InterPro" id="IPR026983">
    <property type="entry name" value="DHC"/>
</dbReference>
<accession>A0A820IN01</accession>
<dbReference type="SUPFAM" id="SSF52540">
    <property type="entry name" value="P-loop containing nucleoside triphosphate hydrolases"/>
    <property type="match status" value="1"/>
</dbReference>
<dbReference type="GO" id="GO:0005524">
    <property type="term" value="F:ATP binding"/>
    <property type="evidence" value="ECO:0007669"/>
    <property type="project" value="InterPro"/>
</dbReference>
<proteinExistence type="predicted"/>
<dbReference type="GO" id="GO:0045505">
    <property type="term" value="F:dynein intermediate chain binding"/>
    <property type="evidence" value="ECO:0007669"/>
    <property type="project" value="InterPro"/>
</dbReference>
<evidence type="ECO:0000313" key="3">
    <source>
        <dbReference type="Proteomes" id="UP000663844"/>
    </source>
</evidence>
<dbReference type="Proteomes" id="UP000663844">
    <property type="component" value="Unassembled WGS sequence"/>
</dbReference>